<dbReference type="NCBIfam" id="TIGR02432">
    <property type="entry name" value="lysidine_TilS_N"/>
    <property type="match status" value="1"/>
</dbReference>
<dbReference type="Proteomes" id="UP000659388">
    <property type="component" value="Unassembled WGS sequence"/>
</dbReference>
<feature type="binding site" evidence="8">
    <location>
        <begin position="26"/>
        <end position="31"/>
    </location>
    <ligand>
        <name>ATP</name>
        <dbReference type="ChEBI" id="CHEBI:30616"/>
    </ligand>
</feature>
<dbReference type="NCBIfam" id="TIGR02433">
    <property type="entry name" value="lysidine_TilS_C"/>
    <property type="match status" value="1"/>
</dbReference>
<comment type="subcellular location">
    <subcellularLocation>
        <location evidence="1 8">Cytoplasm</location>
    </subcellularLocation>
</comment>
<evidence type="ECO:0000256" key="4">
    <source>
        <dbReference type="ARBA" id="ARBA00022694"/>
    </source>
</evidence>
<dbReference type="SUPFAM" id="SSF52402">
    <property type="entry name" value="Adenine nucleotide alpha hydrolases-like"/>
    <property type="match status" value="1"/>
</dbReference>
<keyword evidence="5 8" id="KW-0547">Nucleotide-binding</keyword>
<keyword evidence="11" id="KW-1185">Reference proteome</keyword>
<dbReference type="GO" id="GO:0005524">
    <property type="term" value="F:ATP binding"/>
    <property type="evidence" value="ECO:0007669"/>
    <property type="project" value="UniProtKB-UniRule"/>
</dbReference>
<comment type="caution">
    <text evidence="10">The sequence shown here is derived from an EMBL/GenBank/DDBJ whole genome shotgun (WGS) entry which is preliminary data.</text>
</comment>
<dbReference type="Pfam" id="PF01171">
    <property type="entry name" value="ATP_bind_3"/>
    <property type="match status" value="1"/>
</dbReference>
<dbReference type="GO" id="GO:0005737">
    <property type="term" value="C:cytoplasm"/>
    <property type="evidence" value="ECO:0007669"/>
    <property type="project" value="UniProtKB-SubCell"/>
</dbReference>
<name>A0A937F796_9BACT</name>
<evidence type="ECO:0000256" key="3">
    <source>
        <dbReference type="ARBA" id="ARBA00022598"/>
    </source>
</evidence>
<evidence type="ECO:0000256" key="5">
    <source>
        <dbReference type="ARBA" id="ARBA00022741"/>
    </source>
</evidence>
<accession>A0A937F796</accession>
<dbReference type="InterPro" id="IPR012796">
    <property type="entry name" value="Lysidine-tRNA-synth_C"/>
</dbReference>
<dbReference type="CDD" id="cd01992">
    <property type="entry name" value="TilS_N"/>
    <property type="match status" value="1"/>
</dbReference>
<evidence type="ECO:0000256" key="7">
    <source>
        <dbReference type="ARBA" id="ARBA00048539"/>
    </source>
</evidence>
<evidence type="ECO:0000256" key="6">
    <source>
        <dbReference type="ARBA" id="ARBA00022840"/>
    </source>
</evidence>
<dbReference type="PANTHER" id="PTHR43033">
    <property type="entry name" value="TRNA(ILE)-LYSIDINE SYNTHASE-RELATED"/>
    <property type="match status" value="1"/>
</dbReference>
<dbReference type="InterPro" id="IPR014729">
    <property type="entry name" value="Rossmann-like_a/b/a_fold"/>
</dbReference>
<keyword evidence="2 8" id="KW-0963">Cytoplasm</keyword>
<evidence type="ECO:0000313" key="10">
    <source>
        <dbReference type="EMBL" id="MBL3656332.1"/>
    </source>
</evidence>
<dbReference type="SUPFAM" id="SSF56037">
    <property type="entry name" value="PheT/TilS domain"/>
    <property type="match status" value="1"/>
</dbReference>
<dbReference type="EC" id="6.3.4.19" evidence="8"/>
<gene>
    <name evidence="8 10" type="primary">tilS</name>
    <name evidence="10" type="ORF">JL102_09345</name>
</gene>
<evidence type="ECO:0000313" key="11">
    <source>
        <dbReference type="Proteomes" id="UP000659388"/>
    </source>
</evidence>
<dbReference type="PANTHER" id="PTHR43033:SF1">
    <property type="entry name" value="TRNA(ILE)-LYSIDINE SYNTHASE-RELATED"/>
    <property type="match status" value="1"/>
</dbReference>
<keyword evidence="4 8" id="KW-0819">tRNA processing</keyword>
<organism evidence="10 11">
    <name type="scientific">Fulvivirga sediminis</name>
    <dbReference type="NCBI Taxonomy" id="2803949"/>
    <lineage>
        <taxon>Bacteria</taxon>
        <taxon>Pseudomonadati</taxon>
        <taxon>Bacteroidota</taxon>
        <taxon>Cytophagia</taxon>
        <taxon>Cytophagales</taxon>
        <taxon>Fulvivirgaceae</taxon>
        <taxon>Fulvivirga</taxon>
    </lineage>
</organism>
<dbReference type="GO" id="GO:0032267">
    <property type="term" value="F:tRNA(Ile)-lysidine synthase activity"/>
    <property type="evidence" value="ECO:0007669"/>
    <property type="project" value="UniProtKB-EC"/>
</dbReference>
<comment type="domain">
    <text evidence="8">The N-terminal region contains the highly conserved SGGXDS motif, predicted to be a P-loop motif involved in ATP binding.</text>
</comment>
<dbReference type="Gene3D" id="3.40.50.620">
    <property type="entry name" value="HUPs"/>
    <property type="match status" value="1"/>
</dbReference>
<dbReference type="InterPro" id="IPR011063">
    <property type="entry name" value="TilS/TtcA_N"/>
</dbReference>
<sequence length="441" mass="51177">MVKKFLDFIDDNNLCKYSDRLLVAVSGGVDSMVLATLLKQSKYSFTIAHCNFNLRGAASDEDEVFVKKFAKSIKVDCITESFNTKDYAENKGVSIEMAARELRYQWFDKLLAEKGLKYLVTAHHLNDSLETTLYNLAKGTGISGLRGIRVKNNRLIRPLLWATKDEILCFASQNKIQWRDDVSNFSDDYMRNKIRNNVVPELRKINPSVETTFVNTQKRLLEMEQMLHELRDDFKNQYWEQRGNDHYLSLDRLRQVDKVVLLEELLRPFGFSYIQSEEVMRAVKIAEPGKLFFSASHQVNVDRDSLIISERVNGKVEFEIHEEDELVQHGGVTFKLSLSDDIGKIFKSAYAVSLDYDRLEFPLKVRKWQLGDAFRPLGMRGKKKLSDFMIDEKIPLNLKERVYVLTSGEDIAWVIGYRIDDRYKITSSSQKIFNIVRIDNE</sequence>
<dbReference type="InterPro" id="IPR012795">
    <property type="entry name" value="tRNA_Ile_lys_synt_N"/>
</dbReference>
<comment type="catalytic activity">
    <reaction evidence="7 8">
        <text>cytidine(34) in tRNA(Ile2) + L-lysine + ATP = lysidine(34) in tRNA(Ile2) + AMP + diphosphate + H(+)</text>
        <dbReference type="Rhea" id="RHEA:43744"/>
        <dbReference type="Rhea" id="RHEA-COMP:10625"/>
        <dbReference type="Rhea" id="RHEA-COMP:10670"/>
        <dbReference type="ChEBI" id="CHEBI:15378"/>
        <dbReference type="ChEBI" id="CHEBI:30616"/>
        <dbReference type="ChEBI" id="CHEBI:32551"/>
        <dbReference type="ChEBI" id="CHEBI:33019"/>
        <dbReference type="ChEBI" id="CHEBI:82748"/>
        <dbReference type="ChEBI" id="CHEBI:83665"/>
        <dbReference type="ChEBI" id="CHEBI:456215"/>
        <dbReference type="EC" id="6.3.4.19"/>
    </reaction>
</comment>
<keyword evidence="3 8" id="KW-0436">Ligase</keyword>
<protein>
    <recommendedName>
        <fullName evidence="8">tRNA(Ile)-lysidine synthase</fullName>
        <ecNumber evidence="8">6.3.4.19</ecNumber>
    </recommendedName>
    <alternativeName>
        <fullName evidence="8">tRNA(Ile)-2-lysyl-cytidine synthase</fullName>
    </alternativeName>
    <alternativeName>
        <fullName evidence="8">tRNA(Ile)-lysidine synthetase</fullName>
    </alternativeName>
</protein>
<evidence type="ECO:0000256" key="8">
    <source>
        <dbReference type="HAMAP-Rule" id="MF_01161"/>
    </source>
</evidence>
<dbReference type="EMBL" id="JAESIY010000004">
    <property type="protein sequence ID" value="MBL3656332.1"/>
    <property type="molecule type" value="Genomic_DNA"/>
</dbReference>
<reference evidence="10" key="1">
    <citation type="submission" date="2021-01" db="EMBL/GenBank/DDBJ databases">
        <title>Fulvivirga kasyanovii gen. nov., sp nov., a novel member of the phylum Bacteroidetes isolated from seawater in a mussel farm.</title>
        <authorList>
            <person name="Zhao L.-H."/>
            <person name="Wang Z.-J."/>
        </authorList>
    </citation>
    <scope>NUCLEOTIDE SEQUENCE</scope>
    <source>
        <strain evidence="10">2943</strain>
    </source>
</reference>
<dbReference type="GO" id="GO:0006400">
    <property type="term" value="P:tRNA modification"/>
    <property type="evidence" value="ECO:0007669"/>
    <property type="project" value="UniProtKB-UniRule"/>
</dbReference>
<evidence type="ECO:0000259" key="9">
    <source>
        <dbReference type="SMART" id="SM00977"/>
    </source>
</evidence>
<dbReference type="Pfam" id="PF11734">
    <property type="entry name" value="TilS_C"/>
    <property type="match status" value="1"/>
</dbReference>
<dbReference type="RefSeq" id="WP_202244117.1">
    <property type="nucleotide sequence ID" value="NZ_JAESIY010000004.1"/>
</dbReference>
<feature type="domain" description="Lysidine-tRNA(Ile) synthetase C-terminal" evidence="9">
    <location>
        <begin position="363"/>
        <end position="435"/>
    </location>
</feature>
<dbReference type="InterPro" id="IPR012094">
    <property type="entry name" value="tRNA_Ile_lys_synt"/>
</dbReference>
<comment type="function">
    <text evidence="8">Ligates lysine onto the cytidine present at position 34 of the AUA codon-specific tRNA(Ile) that contains the anticodon CAU, in an ATP-dependent manner. Cytidine is converted to lysidine, thus changing the amino acid specificity of the tRNA from methionine to isoleucine.</text>
</comment>
<dbReference type="HAMAP" id="MF_01161">
    <property type="entry name" value="tRNA_Ile_lys_synt"/>
    <property type="match status" value="1"/>
</dbReference>
<proteinExistence type="inferred from homology"/>
<dbReference type="AlphaFoldDB" id="A0A937F796"/>
<keyword evidence="6 8" id="KW-0067">ATP-binding</keyword>
<dbReference type="SMART" id="SM00977">
    <property type="entry name" value="TilS_C"/>
    <property type="match status" value="1"/>
</dbReference>
<evidence type="ECO:0000256" key="2">
    <source>
        <dbReference type="ARBA" id="ARBA00022490"/>
    </source>
</evidence>
<comment type="similarity">
    <text evidence="8">Belongs to the tRNA(Ile)-lysidine synthase family.</text>
</comment>
<evidence type="ECO:0000256" key="1">
    <source>
        <dbReference type="ARBA" id="ARBA00004496"/>
    </source>
</evidence>